<sequence>MKSWLNHLKRTTYNTTLMYNLRMLVAFIGTAFVPYFMGQQLMTIPLTLGVVAAGLSDIDDRFSVRILNQLYTYLGFFITAVGVYLLFPYPILFALALIVSCIALILLGSLGRRYATISYGCLVVSVYSMLGVDLFDGWYVQAGLLVIGAMWYGLLSTLSFLFFPAHRAQDSLAKCYASLGDFLYAKSNLFDVDMTPNSYQQSIIELSLENGKLISIFNEMKTVLLTRLKGDRGQKDTRRSLQYYFVAQDIHERADSAHIDYQKLAKLFEHSDVLFRFQRILSLQAKACKDLADSIQLRTTYVHNKRFKHAFGNLRQSLEKLRQEQQYDQVWVNALFSLYQNLKSIDAQLRNLETERHIKFDRAKYIDHQLKDDDLKGWEDIKIRIKQHLTPESVLFRHAIRLSIVLLISYIFVQLTDIEYGYWILLTALFVSQPNFNATKRRLRLRIIGTLAGITLGYAILYFVPSVEGQLLLLVISGILFFELRSKQYAQATAFITILALINFNLDGMGFAAAFPRMIDTLIGCAIAWFGVSFIFPDWKFRRLPRSINRTLQAECDYLGEVIEQYKSGRNNGLKYRVVRRAAHNTDAEVASLISTLATEPDFDPQQKSLAFEFLCLNHTFISYIAALGAHREKIQDQDILDLLDKALIDIHGALLHDEMPDLSAPKMLLDIRQRLSDNREDDQKSLIILQQLSLIFSILNQLSQLKQSLSHEHDQQATELASL</sequence>
<dbReference type="Pfam" id="PF12805">
    <property type="entry name" value="FUSC-like"/>
    <property type="match status" value="1"/>
</dbReference>
<feature type="transmembrane region" description="Helical" evidence="8">
    <location>
        <begin position="470"/>
        <end position="486"/>
    </location>
</feature>
<feature type="transmembrane region" description="Helical" evidence="8">
    <location>
        <begin position="493"/>
        <end position="515"/>
    </location>
</feature>
<dbReference type="Pfam" id="PF13515">
    <property type="entry name" value="FUSC_2"/>
    <property type="match status" value="1"/>
</dbReference>
<dbReference type="InterPro" id="IPR036259">
    <property type="entry name" value="MFS_trans_sf"/>
</dbReference>
<keyword evidence="7" id="KW-0175">Coiled coil</keyword>
<feature type="transmembrane region" description="Helical" evidence="8">
    <location>
        <begin position="93"/>
        <end position="110"/>
    </location>
</feature>
<keyword evidence="3 8" id="KW-0812">Transmembrane</keyword>
<dbReference type="NCBIfam" id="TIGR01666">
    <property type="entry name" value="YCCS"/>
    <property type="match status" value="1"/>
</dbReference>
<keyword evidence="2" id="KW-1003">Cell membrane</keyword>
<accession>A0A9D2UTH3</accession>
<feature type="transmembrane region" description="Helical" evidence="8">
    <location>
        <begin position="12"/>
        <end position="35"/>
    </location>
</feature>
<dbReference type="EMBL" id="DYWX01000095">
    <property type="protein sequence ID" value="HJF28360.1"/>
    <property type="molecule type" value="Genomic_DNA"/>
</dbReference>
<dbReference type="InterPro" id="IPR049453">
    <property type="entry name" value="Memb_transporter_dom"/>
</dbReference>
<evidence type="ECO:0000256" key="5">
    <source>
        <dbReference type="ARBA" id="ARBA00023136"/>
    </source>
</evidence>
<feature type="coiled-coil region" evidence="7">
    <location>
        <begin position="304"/>
        <end position="355"/>
    </location>
</feature>
<comment type="similarity">
    <text evidence="6">Belongs to the YccS/YhfK family.</text>
</comment>
<feature type="transmembrane region" description="Helical" evidence="8">
    <location>
        <begin position="41"/>
        <end position="58"/>
    </location>
</feature>
<dbReference type="PANTHER" id="PTHR30509">
    <property type="entry name" value="P-HYDROXYBENZOIC ACID EFFLUX PUMP SUBUNIT-RELATED"/>
    <property type="match status" value="1"/>
</dbReference>
<evidence type="ECO:0000313" key="11">
    <source>
        <dbReference type="EMBL" id="HJF28360.1"/>
    </source>
</evidence>
<organism evidence="11 12">
    <name type="scientific">Acinetobacter lwoffii</name>
    <dbReference type="NCBI Taxonomy" id="28090"/>
    <lineage>
        <taxon>Bacteria</taxon>
        <taxon>Pseudomonadati</taxon>
        <taxon>Pseudomonadota</taxon>
        <taxon>Gammaproteobacteria</taxon>
        <taxon>Moraxellales</taxon>
        <taxon>Moraxellaceae</taxon>
        <taxon>Acinetobacter</taxon>
    </lineage>
</organism>
<dbReference type="Proteomes" id="UP000787156">
    <property type="component" value="Unassembled WGS sequence"/>
</dbReference>
<protein>
    <submittedName>
        <fullName evidence="11">TIGR01666 family membrane protein</fullName>
    </submittedName>
</protein>
<reference evidence="11" key="2">
    <citation type="submission" date="2021-09" db="EMBL/GenBank/DDBJ databases">
        <authorList>
            <person name="Gilroy R."/>
        </authorList>
    </citation>
    <scope>NUCLEOTIDE SEQUENCE</scope>
    <source>
        <strain evidence="11">CHK135-1449</strain>
    </source>
</reference>
<dbReference type="InterPro" id="IPR010020">
    <property type="entry name" value="Integral_membrane_YCCS_YHJK"/>
</dbReference>
<keyword evidence="5 8" id="KW-0472">Membrane</keyword>
<dbReference type="SUPFAM" id="SSF103473">
    <property type="entry name" value="MFS general substrate transporter"/>
    <property type="match status" value="1"/>
</dbReference>
<evidence type="ECO:0000256" key="2">
    <source>
        <dbReference type="ARBA" id="ARBA00022475"/>
    </source>
</evidence>
<comment type="subcellular location">
    <subcellularLocation>
        <location evidence="1">Cell membrane</location>
        <topology evidence="1">Multi-pass membrane protein</topology>
    </subcellularLocation>
</comment>
<keyword evidence="4 8" id="KW-1133">Transmembrane helix</keyword>
<feature type="transmembrane region" description="Helical" evidence="8">
    <location>
        <begin position="117"/>
        <end position="135"/>
    </location>
</feature>
<evidence type="ECO:0000259" key="10">
    <source>
        <dbReference type="Pfam" id="PF13515"/>
    </source>
</evidence>
<evidence type="ECO:0000256" key="1">
    <source>
        <dbReference type="ARBA" id="ARBA00004651"/>
    </source>
</evidence>
<reference evidence="11" key="1">
    <citation type="journal article" date="2021" name="PeerJ">
        <title>Extensive microbial diversity within the chicken gut microbiome revealed by metagenomics and culture.</title>
        <authorList>
            <person name="Gilroy R."/>
            <person name="Ravi A."/>
            <person name="Getino M."/>
            <person name="Pursley I."/>
            <person name="Horton D.L."/>
            <person name="Alikhan N.F."/>
            <person name="Baker D."/>
            <person name="Gharbi K."/>
            <person name="Hall N."/>
            <person name="Watson M."/>
            <person name="Adriaenssens E.M."/>
            <person name="Foster-Nyarko E."/>
            <person name="Jarju S."/>
            <person name="Secka A."/>
            <person name="Antonio M."/>
            <person name="Oren A."/>
            <person name="Chaudhuri R.R."/>
            <person name="La Ragione R."/>
            <person name="Hildebrand F."/>
            <person name="Pallen M.J."/>
        </authorList>
    </citation>
    <scope>NUCLEOTIDE SEQUENCE</scope>
    <source>
        <strain evidence="11">CHK135-1449</strain>
    </source>
</reference>
<feature type="transmembrane region" description="Helical" evidence="8">
    <location>
        <begin position="141"/>
        <end position="163"/>
    </location>
</feature>
<feature type="domain" description="Integral membrane protein YccS N-terminal" evidence="9">
    <location>
        <begin position="70"/>
        <end position="349"/>
    </location>
</feature>
<evidence type="ECO:0000313" key="12">
    <source>
        <dbReference type="Proteomes" id="UP000787156"/>
    </source>
</evidence>
<dbReference type="NCBIfam" id="TIGR01667">
    <property type="entry name" value="YCCS_YHFK"/>
    <property type="match status" value="1"/>
</dbReference>
<dbReference type="AlphaFoldDB" id="A0A9D2UTH3"/>
<comment type="caution">
    <text evidence="11">The sequence shown here is derived from an EMBL/GenBank/DDBJ whole genome shotgun (WGS) entry which is preliminary data.</text>
</comment>
<evidence type="ECO:0000256" key="7">
    <source>
        <dbReference type="SAM" id="Coils"/>
    </source>
</evidence>
<evidence type="ECO:0000256" key="6">
    <source>
        <dbReference type="ARBA" id="ARBA00043993"/>
    </source>
</evidence>
<dbReference type="GO" id="GO:0005886">
    <property type="term" value="C:plasma membrane"/>
    <property type="evidence" value="ECO:0007669"/>
    <property type="project" value="UniProtKB-SubCell"/>
</dbReference>
<dbReference type="InterPro" id="IPR010019">
    <property type="entry name" value="Integral_membrane_YccS"/>
</dbReference>
<evidence type="ECO:0000256" key="3">
    <source>
        <dbReference type="ARBA" id="ARBA00022692"/>
    </source>
</evidence>
<evidence type="ECO:0000256" key="8">
    <source>
        <dbReference type="SAM" id="Phobius"/>
    </source>
</evidence>
<evidence type="ECO:0000259" key="9">
    <source>
        <dbReference type="Pfam" id="PF12805"/>
    </source>
</evidence>
<feature type="domain" description="Integral membrane bound transporter" evidence="10">
    <location>
        <begin position="409"/>
        <end position="530"/>
    </location>
</feature>
<proteinExistence type="inferred from homology"/>
<name>A0A9D2UTH3_ACILW</name>
<evidence type="ECO:0000256" key="4">
    <source>
        <dbReference type="ARBA" id="ARBA00022989"/>
    </source>
</evidence>
<feature type="transmembrane region" description="Helical" evidence="8">
    <location>
        <begin position="521"/>
        <end position="539"/>
    </location>
</feature>
<dbReference type="InterPro" id="IPR032692">
    <property type="entry name" value="YccS_N"/>
</dbReference>
<feature type="transmembrane region" description="Helical" evidence="8">
    <location>
        <begin position="70"/>
        <end position="87"/>
    </location>
</feature>
<feature type="transmembrane region" description="Helical" evidence="8">
    <location>
        <begin position="420"/>
        <end position="438"/>
    </location>
</feature>
<gene>
    <name evidence="11" type="primary">yccS</name>
    <name evidence="11" type="ORF">K8V79_08985</name>
</gene>
<dbReference type="PANTHER" id="PTHR30509:SF8">
    <property type="entry name" value="INNER MEMBRANE PROTEIN YCCS"/>
    <property type="match status" value="1"/>
</dbReference>
<feature type="transmembrane region" description="Helical" evidence="8">
    <location>
        <begin position="394"/>
        <end position="414"/>
    </location>
</feature>